<feature type="transmembrane region" description="Helical" evidence="1">
    <location>
        <begin position="16"/>
        <end position="39"/>
    </location>
</feature>
<feature type="transmembrane region" description="Helical" evidence="1">
    <location>
        <begin position="185"/>
        <end position="203"/>
    </location>
</feature>
<feature type="domain" description="Acyltransferase 3" evidence="2">
    <location>
        <begin position="11"/>
        <end position="321"/>
    </location>
</feature>
<dbReference type="InterPro" id="IPR002656">
    <property type="entry name" value="Acyl_transf_3_dom"/>
</dbReference>
<evidence type="ECO:0000313" key="4">
    <source>
        <dbReference type="Proteomes" id="UP000289794"/>
    </source>
</evidence>
<feature type="transmembrane region" description="Helical" evidence="1">
    <location>
        <begin position="303"/>
        <end position="324"/>
    </location>
</feature>
<proteinExistence type="predicted"/>
<feature type="transmembrane region" description="Helical" evidence="1">
    <location>
        <begin position="90"/>
        <end position="111"/>
    </location>
</feature>
<reference evidence="3 4" key="1">
    <citation type="submission" date="2019-01" db="EMBL/GenBank/DDBJ databases">
        <title>PMF-metabolizing Aryl O-demethylase.</title>
        <authorList>
            <person name="Kim M."/>
        </authorList>
    </citation>
    <scope>NUCLEOTIDE SEQUENCE [LARGE SCALE GENOMIC DNA]</scope>
    <source>
        <strain evidence="3 4">PMF1</strain>
    </source>
</reference>
<feature type="transmembrane region" description="Helical" evidence="1">
    <location>
        <begin position="215"/>
        <end position="234"/>
    </location>
</feature>
<protein>
    <recommendedName>
        <fullName evidence="2">Acyltransferase 3 domain-containing protein</fullName>
    </recommendedName>
</protein>
<accession>A0A4V0Z820</accession>
<dbReference type="KEGG" id="bpro:PMF13cell1_04334"/>
<dbReference type="Proteomes" id="UP000289794">
    <property type="component" value="Chromosome"/>
</dbReference>
<feature type="transmembrane region" description="Helical" evidence="1">
    <location>
        <begin position="131"/>
        <end position="151"/>
    </location>
</feature>
<sequence length="353" mass="39821">MSSNIKSKRYLWVDNLKLFACLLVVVGHLYMSIMAGGWISENNILYCWPVQTAYTFHVPLFFVCSGFLYQATAPDNWNAKKHIGNIKKKAIALGVPYVTFSSITLLMKNVFSAEVNNAAPPFLKTLFLEPIAPYWYLYTLFLLFCIIPPAVGRGKRNTLVRMTALSCLIKVIYVGWLANKALPDLLAKVMTSVLWFCIGMLITEFPFKKSKRVSAVAAGSIFATVVISYFVYSLPNENKMVQFLFAAAFVVTITYFFQSKEHYKENGLVSRSVKYFMPVYVLHTIVAAGMRTVLLKIGITSGILHFVIGLCVSIFVPIGIYAIAEKHWWLLLWFEPIKAIRIKKQGKIKGGIS</sequence>
<dbReference type="PANTHER" id="PTHR37312:SF1">
    <property type="entry name" value="MEMBRANE-BOUND ACYLTRANSFERASE YKRP-RELATED"/>
    <property type="match status" value="1"/>
</dbReference>
<organism evidence="3 4">
    <name type="scientific">Blautia producta</name>
    <dbReference type="NCBI Taxonomy" id="33035"/>
    <lineage>
        <taxon>Bacteria</taxon>
        <taxon>Bacillati</taxon>
        <taxon>Bacillota</taxon>
        <taxon>Clostridia</taxon>
        <taxon>Lachnospirales</taxon>
        <taxon>Lachnospiraceae</taxon>
        <taxon>Blautia</taxon>
    </lineage>
</organism>
<feature type="transmembrane region" description="Helical" evidence="1">
    <location>
        <begin position="51"/>
        <end position="69"/>
    </location>
</feature>
<dbReference type="EMBL" id="CP035945">
    <property type="protein sequence ID" value="QBE98768.1"/>
    <property type="molecule type" value="Genomic_DNA"/>
</dbReference>
<evidence type="ECO:0000259" key="2">
    <source>
        <dbReference type="Pfam" id="PF01757"/>
    </source>
</evidence>
<name>A0A4V0Z820_9FIRM</name>
<dbReference type="RefSeq" id="WP_130182077.1">
    <property type="nucleotide sequence ID" value="NZ_CP035945.1"/>
</dbReference>
<feature type="transmembrane region" description="Helical" evidence="1">
    <location>
        <begin position="278"/>
        <end position="297"/>
    </location>
</feature>
<keyword evidence="1" id="KW-1133">Transmembrane helix</keyword>
<evidence type="ECO:0000313" key="3">
    <source>
        <dbReference type="EMBL" id="QBE98768.1"/>
    </source>
</evidence>
<dbReference type="AlphaFoldDB" id="A0A4V0Z820"/>
<dbReference type="PANTHER" id="PTHR37312">
    <property type="entry name" value="MEMBRANE-BOUND ACYLTRANSFERASE YKRP-RELATED"/>
    <property type="match status" value="1"/>
</dbReference>
<gene>
    <name evidence="3" type="ORF">PMF13cell1_04334</name>
</gene>
<keyword evidence="1" id="KW-0472">Membrane</keyword>
<evidence type="ECO:0000256" key="1">
    <source>
        <dbReference type="SAM" id="Phobius"/>
    </source>
</evidence>
<dbReference type="InterPro" id="IPR052734">
    <property type="entry name" value="Nod_factor_acetyltransferase"/>
</dbReference>
<feature type="transmembrane region" description="Helical" evidence="1">
    <location>
        <begin position="240"/>
        <end position="257"/>
    </location>
</feature>
<keyword evidence="1" id="KW-0812">Transmembrane</keyword>
<dbReference type="Pfam" id="PF01757">
    <property type="entry name" value="Acyl_transf_3"/>
    <property type="match status" value="1"/>
</dbReference>
<dbReference type="GO" id="GO:0016747">
    <property type="term" value="F:acyltransferase activity, transferring groups other than amino-acyl groups"/>
    <property type="evidence" value="ECO:0007669"/>
    <property type="project" value="InterPro"/>
</dbReference>